<dbReference type="PANTHER" id="PTHR23389:SF6">
    <property type="entry name" value="REPLICATION FACTOR C SUBUNIT 1"/>
    <property type="match status" value="1"/>
</dbReference>
<keyword evidence="1" id="KW-0235">DNA replication</keyword>
<keyword evidence="3" id="KW-0067">ATP-binding</keyword>
<proteinExistence type="predicted"/>
<dbReference type="CDD" id="cd18140">
    <property type="entry name" value="HLD_clamp_RFC"/>
    <property type="match status" value="1"/>
</dbReference>
<dbReference type="EMBL" id="CP104013">
    <property type="protein sequence ID" value="UYP47695.1"/>
    <property type="molecule type" value="Genomic_DNA"/>
</dbReference>
<evidence type="ECO:0000313" key="6">
    <source>
        <dbReference type="Proteomes" id="UP001208689"/>
    </source>
</evidence>
<protein>
    <submittedName>
        <fullName evidence="5">Replication factor C large subunit</fullName>
    </submittedName>
</protein>
<dbReference type="SUPFAM" id="SSF52540">
    <property type="entry name" value="P-loop containing nucleoside triphosphate hydrolases"/>
    <property type="match status" value="1"/>
</dbReference>
<dbReference type="Pfam" id="PF00004">
    <property type="entry name" value="AAA"/>
    <property type="match status" value="1"/>
</dbReference>
<evidence type="ECO:0000256" key="1">
    <source>
        <dbReference type="ARBA" id="ARBA00022705"/>
    </source>
</evidence>
<dbReference type="Gene3D" id="3.40.50.300">
    <property type="entry name" value="P-loop containing nucleotide triphosphate hydrolases"/>
    <property type="match status" value="1"/>
</dbReference>
<dbReference type="Gene3D" id="1.10.8.60">
    <property type="match status" value="1"/>
</dbReference>
<reference evidence="5" key="1">
    <citation type="submission" date="2022-09" db="EMBL/GenBank/DDBJ databases">
        <title>Actin cytoskeleton and complex cell architecture in an #Asgard archaeon.</title>
        <authorList>
            <person name="Ponce Toledo R.I."/>
            <person name="Schleper C."/>
            <person name="Rodrigues Oliveira T."/>
            <person name="Wollweber F."/>
            <person name="Xu J."/>
            <person name="Rittmann S."/>
            <person name="Klingl A."/>
            <person name="Pilhofer M."/>
        </authorList>
    </citation>
    <scope>NUCLEOTIDE SEQUENCE</scope>
    <source>
        <strain evidence="5">B-35</strain>
    </source>
</reference>
<dbReference type="CDD" id="cd00009">
    <property type="entry name" value="AAA"/>
    <property type="match status" value="1"/>
</dbReference>
<sequence length="448" mass="51160">MSTSSTQDIPWVEKYRPQTTKEMVGFEKINVMLRKFLEDFFRLQKELKVFQKQLKMTTDKREQKKLTLKIKSHQSKILKSKARILIGPPGVGKTTTVYALARDYKMSVIELNASDARTEDALNSKLQETVKSTNLLSFTQKKVKNKLILIDEVDGIHGQSDRGGVATLEKIIGYSKYPIIMTCNFRDDNKFKSLYTLASPLIEVPTASPAEIATLLNRISKLENIALTTEQIKTLAQSAHGDYRSAINDLQGIAQGMTGIEEDMLKNLNNKRDSEADVQKFMQNLFLSTSLRSAKAAIDDIIGRDIDFRTIHKWINENLLNYVTKKVDIAFAYDNLALADRLLGIIGRTQDYAHLSYFFDILGGIRYAKSDNLMPKSRVRPPRWFRFRAAPDDEIALTLQKLYRTSLNDIMRTIKPSLALHLKYQKNVARYLAPILNLPEKKILSQFK</sequence>
<feature type="domain" description="AAA+ ATPase" evidence="4">
    <location>
        <begin position="79"/>
        <end position="220"/>
    </location>
</feature>
<dbReference type="InterPro" id="IPR027417">
    <property type="entry name" value="P-loop_NTPase"/>
</dbReference>
<keyword evidence="2" id="KW-0547">Nucleotide-binding</keyword>
<accession>A0ABY6HVZ2</accession>
<gene>
    <name evidence="5" type="ORF">NEF87_003980</name>
</gene>
<evidence type="ECO:0000259" key="4">
    <source>
        <dbReference type="SMART" id="SM00382"/>
    </source>
</evidence>
<dbReference type="InterPro" id="IPR003959">
    <property type="entry name" value="ATPase_AAA_core"/>
</dbReference>
<evidence type="ECO:0000256" key="2">
    <source>
        <dbReference type="ARBA" id="ARBA00022741"/>
    </source>
</evidence>
<dbReference type="InterPro" id="IPR047854">
    <property type="entry name" value="RFC_lid"/>
</dbReference>
<dbReference type="InterPro" id="IPR003593">
    <property type="entry name" value="AAA+_ATPase"/>
</dbReference>
<evidence type="ECO:0000313" key="5">
    <source>
        <dbReference type="EMBL" id="UYP47695.1"/>
    </source>
</evidence>
<organism evidence="5 6">
    <name type="scientific">Candidatus Lokiarchaeum ossiferum</name>
    <dbReference type="NCBI Taxonomy" id="2951803"/>
    <lineage>
        <taxon>Archaea</taxon>
        <taxon>Promethearchaeati</taxon>
        <taxon>Promethearchaeota</taxon>
        <taxon>Promethearchaeia</taxon>
        <taxon>Promethearchaeales</taxon>
        <taxon>Promethearchaeaceae</taxon>
        <taxon>Candidatus Lokiarchaeum</taxon>
    </lineage>
</organism>
<dbReference type="Proteomes" id="UP001208689">
    <property type="component" value="Chromosome"/>
</dbReference>
<name>A0ABY6HVZ2_9ARCH</name>
<evidence type="ECO:0000256" key="3">
    <source>
        <dbReference type="ARBA" id="ARBA00022840"/>
    </source>
</evidence>
<dbReference type="SMART" id="SM00382">
    <property type="entry name" value="AAA"/>
    <property type="match status" value="1"/>
</dbReference>
<keyword evidence="6" id="KW-1185">Reference proteome</keyword>
<dbReference type="PANTHER" id="PTHR23389">
    <property type="entry name" value="CHROMOSOME TRANSMISSION FIDELITY FACTOR 18"/>
    <property type="match status" value="1"/>
</dbReference>